<organism evidence="3 4">
    <name type="scientific">Polarella glacialis</name>
    <name type="common">Dinoflagellate</name>
    <dbReference type="NCBI Taxonomy" id="89957"/>
    <lineage>
        <taxon>Eukaryota</taxon>
        <taxon>Sar</taxon>
        <taxon>Alveolata</taxon>
        <taxon>Dinophyceae</taxon>
        <taxon>Suessiales</taxon>
        <taxon>Suessiaceae</taxon>
        <taxon>Polarella</taxon>
    </lineage>
</organism>
<dbReference type="AlphaFoldDB" id="A0A813J3M3"/>
<dbReference type="PANTHER" id="PTHR11439:SF486">
    <property type="entry name" value="RLK (RECEPTOR-LIKE KINASE) PROTEIN, PUTATIVE-RELATED"/>
    <property type="match status" value="1"/>
</dbReference>
<dbReference type="PANTHER" id="PTHR11439">
    <property type="entry name" value="GAG-POL-RELATED RETROTRANSPOSON"/>
    <property type="match status" value="1"/>
</dbReference>
<proteinExistence type="predicted"/>
<feature type="domain" description="Reverse transcriptase Ty1/copia-type" evidence="2">
    <location>
        <begin position="284"/>
        <end position="477"/>
    </location>
</feature>
<dbReference type="Pfam" id="PF07727">
    <property type="entry name" value="RVT_2"/>
    <property type="match status" value="1"/>
</dbReference>
<evidence type="ECO:0000313" key="4">
    <source>
        <dbReference type="Proteomes" id="UP000626109"/>
    </source>
</evidence>
<feature type="compositionally biased region" description="Low complexity" evidence="1">
    <location>
        <begin position="156"/>
        <end position="175"/>
    </location>
</feature>
<comment type="caution">
    <text evidence="3">The sequence shown here is derived from an EMBL/GenBank/DDBJ whole genome shotgun (WGS) entry which is preliminary data.</text>
</comment>
<dbReference type="CDD" id="cd09272">
    <property type="entry name" value="RNase_HI_RT_Ty1"/>
    <property type="match status" value="1"/>
</dbReference>
<evidence type="ECO:0000313" key="3">
    <source>
        <dbReference type="EMBL" id="CAE8666851.1"/>
    </source>
</evidence>
<feature type="compositionally biased region" description="Basic and acidic residues" evidence="1">
    <location>
        <begin position="195"/>
        <end position="208"/>
    </location>
</feature>
<gene>
    <name evidence="3" type="ORF">PGLA2088_LOCUS16416</name>
</gene>
<dbReference type="Proteomes" id="UP000626109">
    <property type="component" value="Unassembled WGS sequence"/>
</dbReference>
<dbReference type="EMBL" id="CAJNNW010020748">
    <property type="protein sequence ID" value="CAE8666851.1"/>
    <property type="molecule type" value="Genomic_DNA"/>
</dbReference>
<name>A0A813J3M3_POLGL</name>
<feature type="region of interest" description="Disordered" evidence="1">
    <location>
        <begin position="152"/>
        <end position="208"/>
    </location>
</feature>
<evidence type="ECO:0000256" key="1">
    <source>
        <dbReference type="SAM" id="MobiDB-lite"/>
    </source>
</evidence>
<protein>
    <recommendedName>
        <fullName evidence="2">Reverse transcriptase Ty1/copia-type domain-containing protein</fullName>
    </recommendedName>
</protein>
<accession>A0A813J3M3</accession>
<sequence length="852" mass="95303">MLPFGAIVMARRVDALELGKAAARWVPAVWLGRSMASDEHYVMTVEGVMRVRSVKLLPQADQKQDSFRELTPASCAGPLRAHQPVSRVRLPGTPGCTACGKRGITGHGARHSLECRKRRRLWLEGQEAGTGPVAPAPPEVPMGVDLDGAVPQVDQPPTETAAEAPTEAVAEAPAEQTGPAPAEPAWSRRVRLRGKQAEKRKRDPTEGEEMHALEEEYLRLVREQPANPWLIYELAEVPEVFVGEEAGFTENWHELPLDQVLAGRRKELGSLASFHVYDELDPWDVPAGTRILPSRFLYVIKRPGEVKARLVVQETRRMASNLTWLEVFAACPTTIAVRLVVWHALVQDWVIQEGDVSTPFLHAPLDKGAQIYVQPPSCIDVGKIWKLRQALYGLRRSPKMFQQWFAGQMRAIGFERCRGDPQLFYRRRDRAMLVVHADDLRFIASPPEMERLKEQIGERMKIKWIGQLGPAWSKFLGGYWRRVDASEVQLALDPKHVERLRELLGLASSHVGGKTKTVRSPIWSAQEEKNAPHPLDEPTLYWQAVGIIQWIALSRTDVQFAGKELARALVTPTSRDGARLKRVVRYLLGTQDLVLSLKVERNSKLEIQVVGDASYASDERRHSTTGYVVYLQGILLSSASKTQSLVARSSAEAELLAANSAVAEGLMVQSLLLDILGDALPVRAYTDSTACQGVVSRLGLGKLKHVEVRFLWLQEAARTRNLELLKLNTRENVADMLTKGLQPTQFEHLRDLVGLRRVTEPVPQLHMMEQVWSAVTDRVLDTATRAALDYFTEEPHDKIVRRCVREAVKQCGDADEDCHRCRGHASGPCQLAVDCYDQALERCLHSYVQVPA</sequence>
<dbReference type="InterPro" id="IPR013103">
    <property type="entry name" value="RVT_2"/>
</dbReference>
<evidence type="ECO:0000259" key="2">
    <source>
        <dbReference type="Pfam" id="PF07727"/>
    </source>
</evidence>
<reference evidence="3" key="1">
    <citation type="submission" date="2021-02" db="EMBL/GenBank/DDBJ databases">
        <authorList>
            <person name="Dougan E. K."/>
            <person name="Rhodes N."/>
            <person name="Thang M."/>
            <person name="Chan C."/>
        </authorList>
    </citation>
    <scope>NUCLEOTIDE SEQUENCE</scope>
</reference>